<feature type="signal peptide" evidence="1">
    <location>
        <begin position="1"/>
        <end position="20"/>
    </location>
</feature>
<proteinExistence type="predicted"/>
<evidence type="ECO:0000313" key="3">
    <source>
        <dbReference type="Proteomes" id="UP000008021"/>
    </source>
</evidence>
<dbReference type="EnsemblPlants" id="OMERI01G16790.1">
    <property type="protein sequence ID" value="OMERI01G16790.1"/>
    <property type="gene ID" value="OMERI01G16790"/>
</dbReference>
<evidence type="ECO:0000313" key="2">
    <source>
        <dbReference type="EnsemblPlants" id="OMERI01G16790.1"/>
    </source>
</evidence>
<evidence type="ECO:0008006" key="4">
    <source>
        <dbReference type="Google" id="ProtNLM"/>
    </source>
</evidence>
<reference evidence="2" key="1">
    <citation type="submission" date="2015-04" db="UniProtKB">
        <authorList>
            <consortium name="EnsemblPlants"/>
        </authorList>
    </citation>
    <scope>IDENTIFICATION</scope>
</reference>
<dbReference type="Gramene" id="OMERI01G16790.1">
    <property type="protein sequence ID" value="OMERI01G16790.1"/>
    <property type="gene ID" value="OMERI01G16790"/>
</dbReference>
<feature type="chain" id="PRO_5002355518" description="Bifunctional inhibitor/plant lipid transfer protein/seed storage helical domain-containing protein" evidence="1">
    <location>
        <begin position="21"/>
        <end position="62"/>
    </location>
</feature>
<keyword evidence="1" id="KW-0732">Signal</keyword>
<reference evidence="2" key="2">
    <citation type="submission" date="2018-05" db="EMBL/GenBank/DDBJ databases">
        <title>OmerRS3 (Oryza meridionalis Reference Sequence Version 3).</title>
        <authorList>
            <person name="Zhang J."/>
            <person name="Kudrna D."/>
            <person name="Lee S."/>
            <person name="Talag J."/>
            <person name="Welchert J."/>
            <person name="Wing R.A."/>
        </authorList>
    </citation>
    <scope>NUCLEOTIDE SEQUENCE [LARGE SCALE GENOMIC DNA]</scope>
    <source>
        <strain evidence="2">cv. OR44</strain>
    </source>
</reference>
<dbReference type="HOGENOM" id="CLU_2907923_0_0_1"/>
<protein>
    <recommendedName>
        <fullName evidence="4">Bifunctional inhibitor/plant lipid transfer protein/seed storage helical domain-containing protein</fullName>
    </recommendedName>
</protein>
<dbReference type="Proteomes" id="UP000008021">
    <property type="component" value="Chromosome 1"/>
</dbReference>
<name>A0A0E0C303_9ORYZ</name>
<sequence>MQLLALPGCILLCPRIAVHCIQMRMEACKVISACKCRVKPSLNILSVGAFPVNISSRVIPKL</sequence>
<evidence type="ECO:0000256" key="1">
    <source>
        <dbReference type="SAM" id="SignalP"/>
    </source>
</evidence>
<keyword evidence="3" id="KW-1185">Reference proteome</keyword>
<organism evidence="2">
    <name type="scientific">Oryza meridionalis</name>
    <dbReference type="NCBI Taxonomy" id="40149"/>
    <lineage>
        <taxon>Eukaryota</taxon>
        <taxon>Viridiplantae</taxon>
        <taxon>Streptophyta</taxon>
        <taxon>Embryophyta</taxon>
        <taxon>Tracheophyta</taxon>
        <taxon>Spermatophyta</taxon>
        <taxon>Magnoliopsida</taxon>
        <taxon>Liliopsida</taxon>
        <taxon>Poales</taxon>
        <taxon>Poaceae</taxon>
        <taxon>BOP clade</taxon>
        <taxon>Oryzoideae</taxon>
        <taxon>Oryzeae</taxon>
        <taxon>Oryzinae</taxon>
        <taxon>Oryza</taxon>
    </lineage>
</organism>
<dbReference type="AlphaFoldDB" id="A0A0E0C303"/>
<accession>A0A0E0C303</accession>